<dbReference type="InterPro" id="IPR036259">
    <property type="entry name" value="MFS_trans_sf"/>
</dbReference>
<keyword evidence="3" id="KW-1003">Cell membrane</keyword>
<dbReference type="Pfam" id="PF07690">
    <property type="entry name" value="MFS_1"/>
    <property type="match status" value="1"/>
</dbReference>
<name>A0A0M3V975_9GAMM</name>
<evidence type="ECO:0000256" key="4">
    <source>
        <dbReference type="ARBA" id="ARBA00022692"/>
    </source>
</evidence>
<dbReference type="EMBL" id="CP012678">
    <property type="protein sequence ID" value="ALF60147.1"/>
    <property type="molecule type" value="Genomic_DNA"/>
</dbReference>
<feature type="transmembrane region" description="Helical" evidence="7">
    <location>
        <begin position="75"/>
        <end position="94"/>
    </location>
</feature>
<dbReference type="CDD" id="cd17472">
    <property type="entry name" value="MFS_YajR_like"/>
    <property type="match status" value="1"/>
</dbReference>
<feature type="transmembrane region" description="Helical" evidence="7">
    <location>
        <begin position="363"/>
        <end position="384"/>
    </location>
</feature>
<reference evidence="9 10" key="1">
    <citation type="submission" date="2015-09" db="EMBL/GenBank/DDBJ databases">
        <title>Complete genome of Psychrobacter urativorans R10.10B.</title>
        <authorList>
            <person name="See-Too W.S."/>
            <person name="Chan K.G."/>
        </authorList>
    </citation>
    <scope>NUCLEOTIDE SEQUENCE [LARGE SCALE GENOMIC DNA]</scope>
    <source>
        <strain evidence="9 10">R10.10B</strain>
    </source>
</reference>
<dbReference type="PANTHER" id="PTHR23517:SF2">
    <property type="entry name" value="MULTIDRUG RESISTANCE PROTEIN MDTH"/>
    <property type="match status" value="1"/>
</dbReference>
<evidence type="ECO:0000313" key="9">
    <source>
        <dbReference type="EMBL" id="ALF60147.1"/>
    </source>
</evidence>
<feature type="transmembrane region" description="Helical" evidence="7">
    <location>
        <begin position="100"/>
        <end position="120"/>
    </location>
</feature>
<dbReference type="STRING" id="45610.AOC03_08940"/>
<feature type="transmembrane region" description="Helical" evidence="7">
    <location>
        <begin position="335"/>
        <end position="357"/>
    </location>
</feature>
<sequence>MNSVEKRAIFGVGGIFALRMIGLFMIVPVFSVYGNDYAHATPFLIGLAVGVYGLGQAIFQIPMSLAADKFPRKPVIMLGLILFAVGGMIAANATDIYEVIIGRALAGSGAVSAVLMALLADVTREEMRTKAMATMGLTIASSIMLAFAFGPLLVGSLGISGLFWLTAGFAVLAMILLLVVPSPMRVLKHNLDSKSIGQQLSDVLKIGDLNRLHIGIFALHLTMTAIFVILPHQLSEVMGLSVRQQGMVYLPLLFIGFAIALPFIIIAEKKRKMRPVFLAAIGLMTGSLVILALGSHWGVGIIFGLLLYFMGFNLLEATIPSWISKRAPVANKATAMGLNSSSQFFGAFVGGAMGGLLLNQPNLLAWGILAIIMAAALLLIIPIADPPYLSSTTVTIPKNIDIQEWSRQMLAIHGVDELVVMAKEQVAYLKLDKTQLTDNARQELSHLAQSPLDI</sequence>
<dbReference type="AlphaFoldDB" id="A0A0M3V975"/>
<feature type="transmembrane region" description="Helical" evidence="7">
    <location>
        <begin position="301"/>
        <end position="323"/>
    </location>
</feature>
<feature type="transmembrane region" description="Helical" evidence="7">
    <location>
        <begin position="9"/>
        <end position="31"/>
    </location>
</feature>
<keyword evidence="10" id="KW-1185">Reference proteome</keyword>
<evidence type="ECO:0000256" key="2">
    <source>
        <dbReference type="ARBA" id="ARBA00022448"/>
    </source>
</evidence>
<gene>
    <name evidence="9" type="ORF">AOC03_08940</name>
</gene>
<evidence type="ECO:0000259" key="8">
    <source>
        <dbReference type="PROSITE" id="PS50850"/>
    </source>
</evidence>
<feature type="transmembrane region" description="Helical" evidence="7">
    <location>
        <begin position="159"/>
        <end position="180"/>
    </location>
</feature>
<dbReference type="Gene3D" id="3.30.70.100">
    <property type="match status" value="1"/>
</dbReference>
<dbReference type="RefSeq" id="WP_062535231.1">
    <property type="nucleotide sequence ID" value="NZ_CP012678.1"/>
</dbReference>
<keyword evidence="4 7" id="KW-0812">Transmembrane</keyword>
<dbReference type="InterPro" id="IPR050171">
    <property type="entry name" value="MFS_Transporters"/>
</dbReference>
<feature type="transmembrane region" description="Helical" evidence="7">
    <location>
        <begin position="43"/>
        <end position="63"/>
    </location>
</feature>
<keyword evidence="5 7" id="KW-1133">Transmembrane helix</keyword>
<comment type="subcellular location">
    <subcellularLocation>
        <location evidence="1">Cell membrane</location>
        <topology evidence="1">Multi-pass membrane protein</topology>
    </subcellularLocation>
</comment>
<feature type="transmembrane region" description="Helical" evidence="7">
    <location>
        <begin position="132"/>
        <end position="153"/>
    </location>
</feature>
<dbReference type="GO" id="GO:0005886">
    <property type="term" value="C:plasma membrane"/>
    <property type="evidence" value="ECO:0007669"/>
    <property type="project" value="UniProtKB-SubCell"/>
</dbReference>
<dbReference type="GO" id="GO:0022857">
    <property type="term" value="F:transmembrane transporter activity"/>
    <property type="evidence" value="ECO:0007669"/>
    <property type="project" value="InterPro"/>
</dbReference>
<feature type="transmembrane region" description="Helical" evidence="7">
    <location>
        <begin position="214"/>
        <end position="234"/>
    </location>
</feature>
<evidence type="ECO:0000256" key="6">
    <source>
        <dbReference type="ARBA" id="ARBA00023136"/>
    </source>
</evidence>
<accession>A0A0M3V975</accession>
<dbReference type="PANTHER" id="PTHR23517">
    <property type="entry name" value="RESISTANCE PROTEIN MDTM, PUTATIVE-RELATED-RELATED"/>
    <property type="match status" value="1"/>
</dbReference>
<dbReference type="OrthoDB" id="9764259at2"/>
<evidence type="ECO:0000256" key="3">
    <source>
        <dbReference type="ARBA" id="ARBA00022475"/>
    </source>
</evidence>
<evidence type="ECO:0000256" key="7">
    <source>
        <dbReference type="SAM" id="Phobius"/>
    </source>
</evidence>
<feature type="domain" description="Major facilitator superfamily (MFS) profile" evidence="8">
    <location>
        <begin position="8"/>
        <end position="385"/>
    </location>
</feature>
<keyword evidence="6 7" id="KW-0472">Membrane</keyword>
<dbReference type="Gene3D" id="1.20.1250.20">
    <property type="entry name" value="MFS general substrate transporter like domains"/>
    <property type="match status" value="1"/>
</dbReference>
<keyword evidence="2" id="KW-0813">Transport</keyword>
<dbReference type="InterPro" id="IPR020846">
    <property type="entry name" value="MFS_dom"/>
</dbReference>
<evidence type="ECO:0000313" key="10">
    <source>
        <dbReference type="Proteomes" id="UP000059847"/>
    </source>
</evidence>
<evidence type="ECO:0000256" key="5">
    <source>
        <dbReference type="ARBA" id="ARBA00022989"/>
    </source>
</evidence>
<dbReference type="Proteomes" id="UP000059847">
    <property type="component" value="Chromosome"/>
</dbReference>
<proteinExistence type="predicted"/>
<dbReference type="InterPro" id="IPR011701">
    <property type="entry name" value="MFS"/>
</dbReference>
<dbReference type="SUPFAM" id="SSF103473">
    <property type="entry name" value="MFS general substrate transporter"/>
    <property type="match status" value="1"/>
</dbReference>
<evidence type="ECO:0000256" key="1">
    <source>
        <dbReference type="ARBA" id="ARBA00004651"/>
    </source>
</evidence>
<organism evidence="9 10">
    <name type="scientific">Psychrobacter urativorans</name>
    <dbReference type="NCBI Taxonomy" id="45610"/>
    <lineage>
        <taxon>Bacteria</taxon>
        <taxon>Pseudomonadati</taxon>
        <taxon>Pseudomonadota</taxon>
        <taxon>Gammaproteobacteria</taxon>
        <taxon>Moraxellales</taxon>
        <taxon>Moraxellaceae</taxon>
        <taxon>Psychrobacter</taxon>
    </lineage>
</organism>
<feature type="transmembrane region" description="Helical" evidence="7">
    <location>
        <begin position="246"/>
        <end position="267"/>
    </location>
</feature>
<dbReference type="KEGG" id="pur:AOC03_08940"/>
<dbReference type="PROSITE" id="PS50850">
    <property type="entry name" value="MFS"/>
    <property type="match status" value="1"/>
</dbReference>
<protein>
    <submittedName>
        <fullName evidence="9">MFS transporter</fullName>
    </submittedName>
</protein>
<feature type="transmembrane region" description="Helical" evidence="7">
    <location>
        <begin position="276"/>
        <end position="295"/>
    </location>
</feature>